<comment type="caution">
    <text evidence="1">The sequence shown here is derived from an EMBL/GenBank/DDBJ whole genome shotgun (WGS) entry which is preliminary data.</text>
</comment>
<dbReference type="InterPro" id="IPR029035">
    <property type="entry name" value="DHS-like_NAD/FAD-binding_dom"/>
</dbReference>
<evidence type="ECO:0000313" key="1">
    <source>
        <dbReference type="EMBL" id="OBZ97454.1"/>
    </source>
</evidence>
<keyword evidence="1" id="KW-0614">Plasmid</keyword>
<geneLocation type="plasmid" evidence="2">
    <name>pf5.1a</name>
</geneLocation>
<gene>
    <name evidence="1" type="ORF">ADU59_00020</name>
</gene>
<organism evidence="1 2">
    <name type="scientific">Pararhizobium polonicum</name>
    <dbReference type="NCBI Taxonomy" id="1612624"/>
    <lineage>
        <taxon>Bacteria</taxon>
        <taxon>Pseudomonadati</taxon>
        <taxon>Pseudomonadota</taxon>
        <taxon>Alphaproteobacteria</taxon>
        <taxon>Hyphomicrobiales</taxon>
        <taxon>Rhizobiaceae</taxon>
        <taxon>Rhizobium/Agrobacterium group</taxon>
        <taxon>Pararhizobium</taxon>
    </lineage>
</organism>
<dbReference type="Pfam" id="PF13289">
    <property type="entry name" value="SIR2_2"/>
    <property type="match status" value="1"/>
</dbReference>
<sequence>MGRNVGEGWGIVRFIEGTPDIPDELVDETLSGNVVFLCGAGISRRVGLPLFKELTELIYTELGETYEDDPPEKESFEKREYDRTLRALEKRLRRPGSATSPVRIACAAKLQVPAGGIFPDHEAVVVLSRDREGHSRVLTTNFDTLFERAAVRRTEERASEAMKALPKPGGPRDFGIHHLHGRLADPELDLAESDLILTSADFGDAYLRDGWASRYLEDRMRTATLVLVGYGAEDVALRLLLETLDVDRERFPDLNKVYALDRSSDGSASHWRAKGVIPLEFASHDALYATLSAWARYVEHPSDFERTRVNEILAGSPGEAAEFERAQLRSLTRRGNAAALLVEANPSLAWLPALGELQLVRFDDRWLAAWVGKNLHDPRAVSEVVARLALFGPGVADTLSYSLNRSGDALAPFLKQSWMLLIRHMRNNERGLTPASGWYDLLPALEHGDRSAETVSRLTQLLKPELKIERRFRREDDKPEEATSVHDLMRVDYEPEENIGIDEVLSAWSGDTPPEADFQLVTALSHALDNTLDDALDIGVESNRGSGLTDFDVASVGDHAQNRYRRGFLPIVRTIAEIWTRLADKDPARAREFVTAWISSQHKLNHRLALFAAGNPTVPADMVKKVLTTLPSAELFLTAGTVELYRLLVNRWNDLSAEWRDAVEARIRSGPPGDWFREGADVDRYIDRSRFDLIGNLLRAGIDLSAETRDLQEAILQRWPEWQLRPEAQSGFHSWHESSAERLLSQPEKLKDIPDQELVEVALKEDAEADFGDGQNWRSICEREPDRALRALIVDAEMGRWRANAWRQLLLSAAIAADPIAAEQVSSRLLQWPDASFSEIASYAAEWLGKPEILAQEELRWLLWDRLCRVLPEEEGDDIPDSELFQKALNVPIGKLAEVLLQLMPSSESDPLFAKEIVARLDALIEMPGRGGLLARTRLAAELSFMFDRAPEWTTARLVPLFAWDAQDAPAVWAARQYSRFIGGARLFALTKEPFLRLFRRVEVPDEVIRTFAGWLISILLANQTGDAEYDLSFVEARVALRRTRPEALRSVAHDLAEEMERAKPDQKLARWRNVVGPVFRGIWPQDVDLLSGTVTFKFLQILRATGEAFPEAADAILPFIVPEEKEQGNAAYSIAKADEVLFTSAPAKMLDVVSAAVGKKPAGSVFDLQKVLDRIAAAEPKLADGRKFQSLVQMARPRGL</sequence>
<accession>A0A1C7PCJ6</accession>
<dbReference type="SUPFAM" id="SSF52467">
    <property type="entry name" value="DHS-like NAD/FAD-binding domain"/>
    <property type="match status" value="1"/>
</dbReference>
<name>A0A1C7PCJ6_9HYPH</name>
<dbReference type="AlphaFoldDB" id="A0A1C7PCJ6"/>
<evidence type="ECO:0000313" key="2">
    <source>
        <dbReference type="Proteomes" id="UP000093111"/>
    </source>
</evidence>
<dbReference type="PATRIC" id="fig|1612624.7.peg.4"/>
<protein>
    <submittedName>
        <fullName evidence="1">Uncharacterized protein</fullName>
    </submittedName>
</protein>
<proteinExistence type="predicted"/>
<keyword evidence="2" id="KW-1185">Reference proteome</keyword>
<dbReference type="Gene3D" id="3.40.50.1220">
    <property type="entry name" value="TPP-binding domain"/>
    <property type="match status" value="1"/>
</dbReference>
<reference evidence="1 2" key="1">
    <citation type="journal article" date="2016" name="Syst. Appl. Microbiol.">
        <title>Pararhizobium polonicum sp. nov. isolated from tumors on stone fruit rootstocks.</title>
        <authorList>
            <person name="Pulawska J."/>
            <person name="Kuzmanovic N."/>
            <person name="Willems A."/>
            <person name="Pothier J.F."/>
        </authorList>
    </citation>
    <scope>NUCLEOTIDE SEQUENCE [LARGE SCALE GENOMIC DNA]</scope>
    <source>
        <strain evidence="1 2">F5.1</strain>
        <plasmid evidence="1">pF5.1a</plasmid>
    </source>
</reference>
<dbReference type="EMBL" id="LGLV01000001">
    <property type="protein sequence ID" value="OBZ97454.1"/>
    <property type="molecule type" value="Genomic_DNA"/>
</dbReference>
<dbReference type="Proteomes" id="UP000093111">
    <property type="component" value="Plasmid pF5.1a"/>
</dbReference>